<evidence type="ECO:0000256" key="3">
    <source>
        <dbReference type="ARBA" id="ARBA00022692"/>
    </source>
</evidence>
<evidence type="ECO:0000313" key="11">
    <source>
        <dbReference type="Proteomes" id="UP000663828"/>
    </source>
</evidence>
<keyword evidence="6" id="KW-0675">Receptor</keyword>
<dbReference type="EMBL" id="CAJNOJ010000180">
    <property type="protein sequence ID" value="CAF1251143.1"/>
    <property type="molecule type" value="Genomic_DNA"/>
</dbReference>
<feature type="transmembrane region" description="Helical" evidence="7">
    <location>
        <begin position="224"/>
        <end position="246"/>
    </location>
</feature>
<evidence type="ECO:0000313" key="10">
    <source>
        <dbReference type="EMBL" id="CAF1251143.1"/>
    </source>
</evidence>
<evidence type="ECO:0000259" key="8">
    <source>
        <dbReference type="PROSITE" id="PS50262"/>
    </source>
</evidence>
<dbReference type="SUPFAM" id="SSF81321">
    <property type="entry name" value="Family A G protein-coupled receptor-like"/>
    <property type="match status" value="1"/>
</dbReference>
<dbReference type="GO" id="GO:0005886">
    <property type="term" value="C:plasma membrane"/>
    <property type="evidence" value="ECO:0007669"/>
    <property type="project" value="UniProtKB-SubCell"/>
</dbReference>
<dbReference type="PROSITE" id="PS50262">
    <property type="entry name" value="G_PROTEIN_RECEP_F1_2"/>
    <property type="match status" value="1"/>
</dbReference>
<dbReference type="Proteomes" id="UP000663828">
    <property type="component" value="Unassembled WGS sequence"/>
</dbReference>
<accession>A0A813XM93</accession>
<keyword evidence="4 7" id="KW-1133">Transmembrane helix</keyword>
<evidence type="ECO:0000313" key="9">
    <source>
        <dbReference type="EMBL" id="CAF0867016.1"/>
    </source>
</evidence>
<sequence length="324" mass="36927">MNTSIAQSKTNLIDEYGLIGLLAAIFVTITTSISIFVIALVWSNKSRLHTVNHLLVCNTCIASMLYGATVINNFAYLIFGQWGMTMTSCRLQAYFGYSGIAGVIYSYLTQAVSRFFFSVLSMKYRWLTTFKTHFILIAINWITVFLLTSPAIITNDVTFTFGSICWVPLRNRIHTGYTAFAYYLLPVIVIILIYICIYVRVRRTTKNNQSIANSENSQKRDLELLRYILILLALYLAGGLPTIFYMVTSVDLIYYISMVSPSFMLIVEKICTIFLDREIRQIVKRFCCRSTIVQPFNASTTGRTGTLTMQQTIRQVNVQKKTVK</sequence>
<feature type="transmembrane region" description="Helical" evidence="7">
    <location>
        <begin position="134"/>
        <end position="153"/>
    </location>
</feature>
<feature type="transmembrane region" description="Helical" evidence="7">
    <location>
        <begin position="180"/>
        <end position="201"/>
    </location>
</feature>
<keyword evidence="2" id="KW-1003">Cell membrane</keyword>
<keyword evidence="3 7" id="KW-0812">Transmembrane</keyword>
<dbReference type="GO" id="GO:0004930">
    <property type="term" value="F:G protein-coupled receptor activity"/>
    <property type="evidence" value="ECO:0007669"/>
    <property type="project" value="InterPro"/>
</dbReference>
<comment type="caution">
    <text evidence="9">The sequence shown here is derived from an EMBL/GenBank/DDBJ whole genome shotgun (WGS) entry which is preliminary data.</text>
</comment>
<dbReference type="Gene3D" id="1.20.1070.10">
    <property type="entry name" value="Rhodopsin 7-helix transmembrane proteins"/>
    <property type="match status" value="1"/>
</dbReference>
<name>A0A813XM93_ADIRI</name>
<evidence type="ECO:0000256" key="1">
    <source>
        <dbReference type="ARBA" id="ARBA00004651"/>
    </source>
</evidence>
<dbReference type="GO" id="GO:0032870">
    <property type="term" value="P:cellular response to hormone stimulus"/>
    <property type="evidence" value="ECO:0007669"/>
    <property type="project" value="TreeGrafter"/>
</dbReference>
<evidence type="ECO:0000256" key="6">
    <source>
        <dbReference type="ARBA" id="ARBA00023170"/>
    </source>
</evidence>
<dbReference type="EMBL" id="CAJNOR010000284">
    <property type="protein sequence ID" value="CAF0867016.1"/>
    <property type="molecule type" value="Genomic_DNA"/>
</dbReference>
<feature type="transmembrane region" description="Helical" evidence="7">
    <location>
        <begin position="16"/>
        <end position="42"/>
    </location>
</feature>
<gene>
    <name evidence="10" type="ORF">EDS130_LOCUS27980</name>
    <name evidence="9" type="ORF">XAT740_LOCUS6291</name>
</gene>
<feature type="domain" description="G-protein coupled receptors family 1 profile" evidence="8">
    <location>
        <begin position="33"/>
        <end position="247"/>
    </location>
</feature>
<dbReference type="Proteomes" id="UP000663852">
    <property type="component" value="Unassembled WGS sequence"/>
</dbReference>
<feature type="transmembrane region" description="Helical" evidence="7">
    <location>
        <begin position="54"/>
        <end position="79"/>
    </location>
</feature>
<feature type="transmembrane region" description="Helical" evidence="7">
    <location>
        <begin position="91"/>
        <end position="113"/>
    </location>
</feature>
<dbReference type="InterPro" id="IPR000276">
    <property type="entry name" value="GPCR_Rhodpsn"/>
</dbReference>
<dbReference type="InterPro" id="IPR017452">
    <property type="entry name" value="GPCR_Rhodpsn_7TM"/>
</dbReference>
<evidence type="ECO:0000256" key="7">
    <source>
        <dbReference type="SAM" id="Phobius"/>
    </source>
</evidence>
<dbReference type="PANTHER" id="PTHR24241">
    <property type="entry name" value="NEUROPEPTIDE RECEPTOR-RELATED G-PROTEIN COUPLED RECEPTOR"/>
    <property type="match status" value="1"/>
</dbReference>
<feature type="transmembrane region" description="Helical" evidence="7">
    <location>
        <begin position="252"/>
        <end position="275"/>
    </location>
</feature>
<dbReference type="AlphaFoldDB" id="A0A813XM93"/>
<organism evidence="9 11">
    <name type="scientific">Adineta ricciae</name>
    <name type="common">Rotifer</name>
    <dbReference type="NCBI Taxonomy" id="249248"/>
    <lineage>
        <taxon>Eukaryota</taxon>
        <taxon>Metazoa</taxon>
        <taxon>Spiralia</taxon>
        <taxon>Gnathifera</taxon>
        <taxon>Rotifera</taxon>
        <taxon>Eurotatoria</taxon>
        <taxon>Bdelloidea</taxon>
        <taxon>Adinetida</taxon>
        <taxon>Adinetidae</taxon>
        <taxon>Adineta</taxon>
    </lineage>
</organism>
<protein>
    <recommendedName>
        <fullName evidence="8">G-protein coupled receptors family 1 profile domain-containing protein</fullName>
    </recommendedName>
</protein>
<proteinExistence type="predicted"/>
<dbReference type="GO" id="GO:0042277">
    <property type="term" value="F:peptide binding"/>
    <property type="evidence" value="ECO:0007669"/>
    <property type="project" value="TreeGrafter"/>
</dbReference>
<evidence type="ECO:0000256" key="4">
    <source>
        <dbReference type="ARBA" id="ARBA00022989"/>
    </source>
</evidence>
<keyword evidence="5 7" id="KW-0472">Membrane</keyword>
<dbReference type="PANTHER" id="PTHR24241:SF76">
    <property type="entry name" value="NEUROPEPTIDE SIFAMIDE RECEPTOR"/>
    <property type="match status" value="1"/>
</dbReference>
<evidence type="ECO:0000256" key="5">
    <source>
        <dbReference type="ARBA" id="ARBA00023136"/>
    </source>
</evidence>
<reference evidence="9" key="1">
    <citation type="submission" date="2021-02" db="EMBL/GenBank/DDBJ databases">
        <authorList>
            <person name="Nowell W R."/>
        </authorList>
    </citation>
    <scope>NUCLEOTIDE SEQUENCE</scope>
</reference>
<dbReference type="Pfam" id="PF00001">
    <property type="entry name" value="7tm_1"/>
    <property type="match status" value="1"/>
</dbReference>
<keyword evidence="11" id="KW-1185">Reference proteome</keyword>
<dbReference type="CDD" id="cd00637">
    <property type="entry name" value="7tm_classA_rhodopsin-like"/>
    <property type="match status" value="1"/>
</dbReference>
<evidence type="ECO:0000256" key="2">
    <source>
        <dbReference type="ARBA" id="ARBA00022475"/>
    </source>
</evidence>
<comment type="subcellular location">
    <subcellularLocation>
        <location evidence="1">Cell membrane</location>
        <topology evidence="1">Multi-pass membrane protein</topology>
    </subcellularLocation>
</comment>